<accession>A0AAV4M9I2</accession>
<evidence type="ECO:0000313" key="3">
    <source>
        <dbReference type="EMBL" id="GIX68704.1"/>
    </source>
</evidence>
<dbReference type="EMBL" id="BPLR01019515">
    <property type="protein sequence ID" value="GIX68704.1"/>
    <property type="molecule type" value="Genomic_DNA"/>
</dbReference>
<dbReference type="GO" id="GO:0016705">
    <property type="term" value="F:oxidoreductase activity, acting on paired donors, with incorporation or reduction of molecular oxygen"/>
    <property type="evidence" value="ECO:0007669"/>
    <property type="project" value="InterPro"/>
</dbReference>
<gene>
    <name evidence="3" type="ORF">CEXT_580121</name>
</gene>
<dbReference type="GO" id="GO:0004497">
    <property type="term" value="F:monooxygenase activity"/>
    <property type="evidence" value="ECO:0007669"/>
    <property type="project" value="UniProtKB-KW"/>
</dbReference>
<reference evidence="3 4" key="1">
    <citation type="submission" date="2021-06" db="EMBL/GenBank/DDBJ databases">
        <title>Caerostris extrusa draft genome.</title>
        <authorList>
            <person name="Kono N."/>
            <person name="Arakawa K."/>
        </authorList>
    </citation>
    <scope>NUCLEOTIDE SEQUENCE [LARGE SCALE GENOMIC DNA]</scope>
</reference>
<evidence type="ECO:0000313" key="4">
    <source>
        <dbReference type="Proteomes" id="UP001054945"/>
    </source>
</evidence>
<name>A0AAV4M9I2_CAEEX</name>
<dbReference type="Proteomes" id="UP001054945">
    <property type="component" value="Unassembled WGS sequence"/>
</dbReference>
<protein>
    <submittedName>
        <fullName evidence="3">Uncharacterized protein</fullName>
    </submittedName>
</protein>
<keyword evidence="4" id="KW-1185">Reference proteome</keyword>
<keyword evidence="2" id="KW-1133">Transmembrane helix</keyword>
<feature type="transmembrane region" description="Helical" evidence="2">
    <location>
        <begin position="19"/>
        <end position="36"/>
    </location>
</feature>
<keyword evidence="1" id="KW-0503">Monooxygenase</keyword>
<proteinExistence type="predicted"/>
<keyword evidence="2" id="KW-0812">Transmembrane</keyword>
<keyword evidence="2" id="KW-0472">Membrane</keyword>
<keyword evidence="1" id="KW-0560">Oxidoreductase</keyword>
<dbReference type="GO" id="GO:0005506">
    <property type="term" value="F:iron ion binding"/>
    <property type="evidence" value="ECO:0007669"/>
    <property type="project" value="InterPro"/>
</dbReference>
<evidence type="ECO:0000256" key="2">
    <source>
        <dbReference type="SAM" id="Phobius"/>
    </source>
</evidence>
<sequence length="84" mass="9452">MSNKIIPVSMTSVTNTMEFFVGALGFVVFSAGRWFGEMEVKTMVCHILRNFSLHSLDSRDKVLPIMNITLQSSARSHQVSTETR</sequence>
<dbReference type="GO" id="GO:0020037">
    <property type="term" value="F:heme binding"/>
    <property type="evidence" value="ECO:0007669"/>
    <property type="project" value="InterPro"/>
</dbReference>
<dbReference type="AlphaFoldDB" id="A0AAV4M9I2"/>
<comment type="caution">
    <text evidence="3">The sequence shown here is derived from an EMBL/GenBank/DDBJ whole genome shotgun (WGS) entry which is preliminary data.</text>
</comment>
<dbReference type="SUPFAM" id="SSF48264">
    <property type="entry name" value="Cytochrome P450"/>
    <property type="match status" value="1"/>
</dbReference>
<organism evidence="3 4">
    <name type="scientific">Caerostris extrusa</name>
    <name type="common">Bark spider</name>
    <name type="synonym">Caerostris bankana</name>
    <dbReference type="NCBI Taxonomy" id="172846"/>
    <lineage>
        <taxon>Eukaryota</taxon>
        <taxon>Metazoa</taxon>
        <taxon>Ecdysozoa</taxon>
        <taxon>Arthropoda</taxon>
        <taxon>Chelicerata</taxon>
        <taxon>Arachnida</taxon>
        <taxon>Araneae</taxon>
        <taxon>Araneomorphae</taxon>
        <taxon>Entelegynae</taxon>
        <taxon>Araneoidea</taxon>
        <taxon>Araneidae</taxon>
        <taxon>Caerostris</taxon>
    </lineage>
</organism>
<dbReference type="InterPro" id="IPR036396">
    <property type="entry name" value="Cyt_P450_sf"/>
</dbReference>
<evidence type="ECO:0000256" key="1">
    <source>
        <dbReference type="ARBA" id="ARBA00023033"/>
    </source>
</evidence>